<dbReference type="InterPro" id="IPR036388">
    <property type="entry name" value="WH-like_DNA-bd_sf"/>
</dbReference>
<evidence type="ECO:0000259" key="1">
    <source>
        <dbReference type="SMART" id="SM00347"/>
    </source>
</evidence>
<evidence type="ECO:0000313" key="2">
    <source>
        <dbReference type="EMBL" id="MFC0315213.1"/>
    </source>
</evidence>
<dbReference type="RefSeq" id="WP_382363715.1">
    <property type="nucleotide sequence ID" value="NZ_JBHLWV010000020.1"/>
</dbReference>
<name>A0ABV6H8K5_9ACTN</name>
<feature type="domain" description="HTH marR-type" evidence="1">
    <location>
        <begin position="27"/>
        <end position="126"/>
    </location>
</feature>
<dbReference type="InterPro" id="IPR036390">
    <property type="entry name" value="WH_DNA-bd_sf"/>
</dbReference>
<sequence>MSEDTTHDEQSRRLARALARMESLRRHRRDDGGLGAADIRLLWLLVDSGPQTLGEITVALALERSTVNRQVNAAVDAGLLAKERVPHSSAHRVHLTDAGRESFDICAQQAVDAIGAALAQLDAEESSDLVNLVERFVAAYGHQINGEVGA</sequence>
<dbReference type="Gene3D" id="1.10.10.10">
    <property type="entry name" value="Winged helix-like DNA-binding domain superfamily/Winged helix DNA-binding domain"/>
    <property type="match status" value="1"/>
</dbReference>
<comment type="caution">
    <text evidence="2">The sequence shown here is derived from an EMBL/GenBank/DDBJ whole genome shotgun (WGS) entry which is preliminary data.</text>
</comment>
<reference evidence="2 3" key="1">
    <citation type="submission" date="2024-09" db="EMBL/GenBank/DDBJ databases">
        <authorList>
            <person name="Sun Q."/>
            <person name="Mori K."/>
        </authorList>
    </citation>
    <scope>NUCLEOTIDE SEQUENCE [LARGE SCALE GENOMIC DNA]</scope>
    <source>
        <strain evidence="2 3">CCM 7957</strain>
    </source>
</reference>
<dbReference type="Proteomes" id="UP001589783">
    <property type="component" value="Unassembled WGS sequence"/>
</dbReference>
<keyword evidence="3" id="KW-1185">Reference proteome</keyword>
<proteinExistence type="predicted"/>
<dbReference type="InterPro" id="IPR000835">
    <property type="entry name" value="HTH_MarR-typ"/>
</dbReference>
<gene>
    <name evidence="2" type="ORF">ACFFJD_10160</name>
</gene>
<dbReference type="SUPFAM" id="SSF46785">
    <property type="entry name" value="Winged helix' DNA-binding domain"/>
    <property type="match status" value="1"/>
</dbReference>
<evidence type="ECO:0000313" key="3">
    <source>
        <dbReference type="Proteomes" id="UP001589783"/>
    </source>
</evidence>
<dbReference type="Pfam" id="PF12802">
    <property type="entry name" value="MarR_2"/>
    <property type="match status" value="1"/>
</dbReference>
<dbReference type="EMBL" id="JBHLWV010000020">
    <property type="protein sequence ID" value="MFC0315213.1"/>
    <property type="molecule type" value="Genomic_DNA"/>
</dbReference>
<dbReference type="SMART" id="SM00347">
    <property type="entry name" value="HTH_MARR"/>
    <property type="match status" value="1"/>
</dbReference>
<protein>
    <submittedName>
        <fullName evidence="2">MarR family winged helix-turn-helix transcriptional regulator</fullName>
    </submittedName>
</protein>
<organism evidence="2 3">
    <name type="scientific">Gordonia phosphorivorans</name>
    <dbReference type="NCBI Taxonomy" id="1056982"/>
    <lineage>
        <taxon>Bacteria</taxon>
        <taxon>Bacillati</taxon>
        <taxon>Actinomycetota</taxon>
        <taxon>Actinomycetes</taxon>
        <taxon>Mycobacteriales</taxon>
        <taxon>Gordoniaceae</taxon>
        <taxon>Gordonia</taxon>
    </lineage>
</organism>
<accession>A0ABV6H8K5</accession>